<dbReference type="Proteomes" id="UP000299102">
    <property type="component" value="Unassembled WGS sequence"/>
</dbReference>
<accession>A0A4C1UMD8</accession>
<organism evidence="1 2">
    <name type="scientific">Eumeta variegata</name>
    <name type="common">Bagworm moth</name>
    <name type="synonym">Eumeta japonica</name>
    <dbReference type="NCBI Taxonomy" id="151549"/>
    <lineage>
        <taxon>Eukaryota</taxon>
        <taxon>Metazoa</taxon>
        <taxon>Ecdysozoa</taxon>
        <taxon>Arthropoda</taxon>
        <taxon>Hexapoda</taxon>
        <taxon>Insecta</taxon>
        <taxon>Pterygota</taxon>
        <taxon>Neoptera</taxon>
        <taxon>Endopterygota</taxon>
        <taxon>Lepidoptera</taxon>
        <taxon>Glossata</taxon>
        <taxon>Ditrysia</taxon>
        <taxon>Tineoidea</taxon>
        <taxon>Psychidae</taxon>
        <taxon>Oiketicinae</taxon>
        <taxon>Eumeta</taxon>
    </lineage>
</organism>
<keyword evidence="2" id="KW-1185">Reference proteome</keyword>
<evidence type="ECO:0000313" key="2">
    <source>
        <dbReference type="Proteomes" id="UP000299102"/>
    </source>
</evidence>
<dbReference type="OrthoDB" id="425681at2759"/>
<dbReference type="AlphaFoldDB" id="A0A4C1UMD8"/>
<gene>
    <name evidence="1" type="ORF">EVAR_11269_1</name>
</gene>
<name>A0A4C1UMD8_EUMVA</name>
<reference evidence="1 2" key="1">
    <citation type="journal article" date="2019" name="Commun. Biol.">
        <title>The bagworm genome reveals a unique fibroin gene that provides high tensile strength.</title>
        <authorList>
            <person name="Kono N."/>
            <person name="Nakamura H."/>
            <person name="Ohtoshi R."/>
            <person name="Tomita M."/>
            <person name="Numata K."/>
            <person name="Arakawa K."/>
        </authorList>
    </citation>
    <scope>NUCLEOTIDE SEQUENCE [LARGE SCALE GENOMIC DNA]</scope>
</reference>
<proteinExistence type="predicted"/>
<comment type="caution">
    <text evidence="1">The sequence shown here is derived from an EMBL/GenBank/DDBJ whole genome shotgun (WGS) entry which is preliminary data.</text>
</comment>
<evidence type="ECO:0000313" key="1">
    <source>
        <dbReference type="EMBL" id="GBP27034.1"/>
    </source>
</evidence>
<protein>
    <submittedName>
        <fullName evidence="1">Uncharacterized protein</fullName>
    </submittedName>
</protein>
<sequence>MYGSEGWAWQKKNESKINALEMRSLRSMCGVSRKDRCRNSDVRARCGLKDDVVTGVERAGARSSAHRDTWTKLFPLSLSIYIDNDICLFFFATNIGPPSRLLDDHVHSRCQCNARNSAAMNCLRKMMNAQGIASFLYRHHTCIELDD</sequence>
<dbReference type="EMBL" id="BGZK01000188">
    <property type="protein sequence ID" value="GBP27034.1"/>
    <property type="molecule type" value="Genomic_DNA"/>
</dbReference>